<feature type="transmembrane region" description="Helical" evidence="1">
    <location>
        <begin position="303"/>
        <end position="320"/>
    </location>
</feature>
<keyword evidence="1" id="KW-0812">Transmembrane</keyword>
<evidence type="ECO:0000256" key="1">
    <source>
        <dbReference type="SAM" id="Phobius"/>
    </source>
</evidence>
<feature type="transmembrane region" description="Helical" evidence="1">
    <location>
        <begin position="332"/>
        <end position="350"/>
    </location>
</feature>
<feature type="transmembrane region" description="Helical" evidence="1">
    <location>
        <begin position="110"/>
        <end position="126"/>
    </location>
</feature>
<protein>
    <recommendedName>
        <fullName evidence="2">DUF2157 domain-containing protein</fullName>
    </recommendedName>
</protein>
<evidence type="ECO:0000313" key="3">
    <source>
        <dbReference type="EMBL" id="OGY21876.1"/>
    </source>
</evidence>
<feature type="transmembrane region" description="Helical" evidence="1">
    <location>
        <begin position="407"/>
        <end position="426"/>
    </location>
</feature>
<feature type="transmembrane region" description="Helical" evidence="1">
    <location>
        <begin position="274"/>
        <end position="291"/>
    </location>
</feature>
<keyword evidence="1" id="KW-1133">Transmembrane helix</keyword>
<feature type="transmembrane region" description="Helical" evidence="1">
    <location>
        <begin position="356"/>
        <end position="374"/>
    </location>
</feature>
<dbReference type="Proteomes" id="UP000176299">
    <property type="component" value="Unassembled WGS sequence"/>
</dbReference>
<feature type="transmembrane region" description="Helical" evidence="1">
    <location>
        <begin position="198"/>
        <end position="214"/>
    </location>
</feature>
<evidence type="ECO:0000313" key="4">
    <source>
        <dbReference type="Proteomes" id="UP000176299"/>
    </source>
</evidence>
<organism evidence="3 4">
    <name type="scientific">Candidatus Woykebacteria bacterium GWA1_44_8</name>
    <dbReference type="NCBI Taxonomy" id="1802591"/>
    <lineage>
        <taxon>Bacteria</taxon>
        <taxon>Candidatus Woykeibacteriota</taxon>
    </lineage>
</organism>
<feature type="transmembrane region" description="Helical" evidence="1">
    <location>
        <begin position="132"/>
        <end position="156"/>
    </location>
</feature>
<accession>A0A1G1W2I4</accession>
<feature type="transmembrane region" description="Helical" evidence="1">
    <location>
        <begin position="163"/>
        <end position="186"/>
    </location>
</feature>
<proteinExistence type="predicted"/>
<reference evidence="3 4" key="1">
    <citation type="journal article" date="2016" name="Nat. Commun.">
        <title>Thousands of microbial genomes shed light on interconnected biogeochemical processes in an aquifer system.</title>
        <authorList>
            <person name="Anantharaman K."/>
            <person name="Brown C.T."/>
            <person name="Hug L.A."/>
            <person name="Sharon I."/>
            <person name="Castelle C.J."/>
            <person name="Probst A.J."/>
            <person name="Thomas B.C."/>
            <person name="Singh A."/>
            <person name="Wilkins M.J."/>
            <person name="Karaoz U."/>
            <person name="Brodie E.L."/>
            <person name="Williams K.H."/>
            <person name="Hubbard S.S."/>
            <person name="Banfield J.F."/>
        </authorList>
    </citation>
    <scope>NUCLEOTIDE SEQUENCE [LARGE SCALE GENOMIC DNA]</scope>
</reference>
<feature type="transmembrane region" description="Helical" evidence="1">
    <location>
        <begin position="381"/>
        <end position="401"/>
    </location>
</feature>
<feature type="transmembrane region" description="Helical" evidence="1">
    <location>
        <begin position="251"/>
        <end position="267"/>
    </location>
</feature>
<comment type="caution">
    <text evidence="3">The sequence shown here is derived from an EMBL/GenBank/DDBJ whole genome shotgun (WGS) entry which is preliminary data.</text>
</comment>
<dbReference type="AlphaFoldDB" id="A0A1G1W2I4"/>
<evidence type="ECO:0000259" key="2">
    <source>
        <dbReference type="Pfam" id="PF09925"/>
    </source>
</evidence>
<gene>
    <name evidence="3" type="ORF">A2113_00940</name>
</gene>
<feature type="transmembrane region" description="Helical" evidence="1">
    <location>
        <begin position="82"/>
        <end position="103"/>
    </location>
</feature>
<dbReference type="STRING" id="1802591.A2113_00940"/>
<feature type="transmembrane region" description="Helical" evidence="1">
    <location>
        <begin position="226"/>
        <end position="245"/>
    </location>
</feature>
<feature type="domain" description="DUF2157" evidence="2">
    <location>
        <begin position="19"/>
        <end position="132"/>
    </location>
</feature>
<dbReference type="InterPro" id="IPR018677">
    <property type="entry name" value="DUF2157"/>
</dbReference>
<name>A0A1G1W2I4_9BACT</name>
<dbReference type="Pfam" id="PF09925">
    <property type="entry name" value="DUF2157"/>
    <property type="match status" value="1"/>
</dbReference>
<dbReference type="EMBL" id="MHCN01000010">
    <property type="protein sequence ID" value="OGY21876.1"/>
    <property type="molecule type" value="Genomic_DNA"/>
</dbReference>
<feature type="transmembrane region" description="Helical" evidence="1">
    <location>
        <begin position="55"/>
        <end position="76"/>
    </location>
</feature>
<sequence>MNEQDQAKINLVLSELSTLAKAGLITKEQVLSVFAPSETKPTTPEKPSRINLQKILYYVGGFIVLIGIVIFVAQFWNDMDQFSKTLVTLGSAVSAYALGYYFYLRGSKDFGHAFLIISAALFPLGIGTTLDIIGISAMGLGGINIDIAILLIIYFISYYSLRASVFLPLTILAASALFFTFTNYLFGGNLPLQHFDQYRIAILGLSWLSFAYYFSQREMKFMTNVMYLFGLSMLLGSTASLQGHFPNASFFWENAFPVLIVLTFYASTKLQNRVFLVLAILFTIGEILYLTAEYSSSGLGWPLYRIAILGLSWLSFAYYFSKREMRFIPNVMYFFGLLMLLGSTASLQGYYPNASIFWELAFPFLIIAVFYGSIRIQSKIFLVLATLFTIGEILKLTAEYFSEGLGWPISLIVAGLIIMGVSYISFELNRRFLKPSSSISSVPSQT</sequence>
<keyword evidence="1" id="KW-0472">Membrane</keyword>